<keyword evidence="8" id="KW-1185">Reference proteome</keyword>
<dbReference type="PANTHER" id="PTHR12346">
    <property type="entry name" value="SIN3B-RELATED"/>
    <property type="match status" value="1"/>
</dbReference>
<comment type="caution">
    <text evidence="7">The sequence shown here is derived from an EMBL/GenBank/DDBJ whole genome shotgun (WGS) entry which is preliminary data.</text>
</comment>
<dbReference type="Pfam" id="PF00389">
    <property type="entry name" value="2-Hacid_dh"/>
    <property type="match status" value="1"/>
</dbReference>
<gene>
    <name evidence="7" type="ORF">DFP72DRAFT_989229</name>
</gene>
<dbReference type="Pfam" id="PF08295">
    <property type="entry name" value="Sin3_corepress"/>
    <property type="match status" value="1"/>
</dbReference>
<protein>
    <recommendedName>
        <fullName evidence="6">Histone deacetylase interacting domain-containing protein</fullName>
    </recommendedName>
</protein>
<dbReference type="Gene3D" id="1.20.1160.11">
    <property type="entry name" value="Paired amphipathic helix"/>
    <property type="match status" value="3"/>
</dbReference>
<dbReference type="PROSITE" id="PS00671">
    <property type="entry name" value="D_2_HYDROXYACID_DH_3"/>
    <property type="match status" value="1"/>
</dbReference>
<dbReference type="PROSITE" id="PS51477">
    <property type="entry name" value="PAH"/>
    <property type="match status" value="1"/>
</dbReference>
<dbReference type="InterPro" id="IPR006139">
    <property type="entry name" value="D-isomer_2_OHA_DH_cat_dom"/>
</dbReference>
<dbReference type="Pfam" id="PF02671">
    <property type="entry name" value="PAH"/>
    <property type="match status" value="3"/>
</dbReference>
<feature type="region of interest" description="Disordered" evidence="5">
    <location>
        <begin position="338"/>
        <end position="375"/>
    </location>
</feature>
<evidence type="ECO:0000313" key="8">
    <source>
        <dbReference type="Proteomes" id="UP000521943"/>
    </source>
</evidence>
<feature type="domain" description="Histone deacetylase interacting" evidence="6">
    <location>
        <begin position="667"/>
        <end position="745"/>
    </location>
</feature>
<feature type="region of interest" description="Disordered" evidence="5">
    <location>
        <begin position="940"/>
        <end position="966"/>
    </location>
</feature>
<dbReference type="InterPro" id="IPR036600">
    <property type="entry name" value="PAH_sf"/>
</dbReference>
<proteinExistence type="predicted"/>
<evidence type="ECO:0000256" key="4">
    <source>
        <dbReference type="PROSITE-ProRule" id="PRU00810"/>
    </source>
</evidence>
<dbReference type="FunFam" id="1.20.1160.11:FF:000001">
    <property type="entry name" value="Paired amphipathic helix protein Sin3"/>
    <property type="match status" value="1"/>
</dbReference>
<dbReference type="GO" id="GO:0003714">
    <property type="term" value="F:transcription corepressor activity"/>
    <property type="evidence" value="ECO:0007669"/>
    <property type="project" value="InterPro"/>
</dbReference>
<reference evidence="7 8" key="1">
    <citation type="submission" date="2020-07" db="EMBL/GenBank/DDBJ databases">
        <title>Comparative genomics of pyrophilous fungi reveals a link between fire events and developmental genes.</title>
        <authorList>
            <consortium name="DOE Joint Genome Institute"/>
            <person name="Steindorff A.S."/>
            <person name="Carver A."/>
            <person name="Calhoun S."/>
            <person name="Stillman K."/>
            <person name="Liu H."/>
            <person name="Lipzen A."/>
            <person name="Pangilinan J."/>
            <person name="Labutti K."/>
            <person name="Bruns T.D."/>
            <person name="Grigoriev I.V."/>
        </authorList>
    </citation>
    <scope>NUCLEOTIDE SEQUENCE [LARGE SCALE GENOMIC DNA]</scope>
    <source>
        <strain evidence="7 8">CBS 144469</strain>
    </source>
</reference>
<feature type="region of interest" description="Disordered" evidence="5">
    <location>
        <begin position="273"/>
        <end position="324"/>
    </location>
</feature>
<dbReference type="SUPFAM" id="SSF51735">
    <property type="entry name" value="NAD(P)-binding Rossmann-fold domains"/>
    <property type="match status" value="1"/>
</dbReference>
<dbReference type="GO" id="GO:0000122">
    <property type="term" value="P:negative regulation of transcription by RNA polymerase II"/>
    <property type="evidence" value="ECO:0007669"/>
    <property type="project" value="TreeGrafter"/>
</dbReference>
<organism evidence="7 8">
    <name type="scientific">Ephemerocybe angulata</name>
    <dbReference type="NCBI Taxonomy" id="980116"/>
    <lineage>
        <taxon>Eukaryota</taxon>
        <taxon>Fungi</taxon>
        <taxon>Dikarya</taxon>
        <taxon>Basidiomycota</taxon>
        <taxon>Agaricomycotina</taxon>
        <taxon>Agaricomycetes</taxon>
        <taxon>Agaricomycetidae</taxon>
        <taxon>Agaricales</taxon>
        <taxon>Agaricineae</taxon>
        <taxon>Psathyrellaceae</taxon>
        <taxon>Ephemerocybe</taxon>
    </lineage>
</organism>
<evidence type="ECO:0000256" key="2">
    <source>
        <dbReference type="ARBA" id="ARBA00022491"/>
    </source>
</evidence>
<feature type="compositionally biased region" description="Basic and acidic residues" evidence="5">
    <location>
        <begin position="551"/>
        <end position="562"/>
    </location>
</feature>
<name>A0A8H6I4F7_9AGAR</name>
<dbReference type="InterPro" id="IPR039774">
    <property type="entry name" value="Sin3-like"/>
</dbReference>
<dbReference type="SUPFAM" id="SSF52283">
    <property type="entry name" value="Formate/glycerate dehydrogenase catalytic domain-like"/>
    <property type="match status" value="1"/>
</dbReference>
<dbReference type="SUPFAM" id="SSF47762">
    <property type="entry name" value="PAH2 domain"/>
    <property type="match status" value="2"/>
</dbReference>
<dbReference type="InterPro" id="IPR036291">
    <property type="entry name" value="NAD(P)-bd_dom_sf"/>
</dbReference>
<dbReference type="Proteomes" id="UP000521943">
    <property type="component" value="Unassembled WGS sequence"/>
</dbReference>
<dbReference type="InterPro" id="IPR013194">
    <property type="entry name" value="HDAC_interact_dom"/>
</dbReference>
<evidence type="ECO:0000256" key="5">
    <source>
        <dbReference type="SAM" id="MobiDB-lite"/>
    </source>
</evidence>
<dbReference type="SMART" id="SM00761">
    <property type="entry name" value="HDAC_interact"/>
    <property type="match status" value="1"/>
</dbReference>
<dbReference type="InterPro" id="IPR003822">
    <property type="entry name" value="PAH"/>
</dbReference>
<evidence type="ECO:0000259" key="6">
    <source>
        <dbReference type="SMART" id="SM00761"/>
    </source>
</evidence>
<evidence type="ECO:0000256" key="3">
    <source>
        <dbReference type="ARBA" id="ARBA00023242"/>
    </source>
</evidence>
<keyword evidence="2" id="KW-0678">Repressor</keyword>
<sequence length="1333" mass="149712">MSQSPSLKHKIVVTRNLGPDVMPILEGRTDIDLVVWPEDRACDREWLLRNATGAAALVIMVSDKIDAEVLDAAGPGLRAVSTMSVGYEHVDVKELAKRSIAFGYTPNVLTEAVADVCIMLALMAGRNAKQTSALVNEGKWPQFSWAPFLFCGPQLSAPSPSRQRYSRDSSALGVRRVDLDTVASESDVVFVLGTWGSVDEFLRKMKKTGVLVNASRGTLVDSDALAKVLKEGGIWAAGLDVVEGEPNIPADHPLVREPSRCHLAFTPCPSSWTLTSPVPSSSKPASPPPPIATKVEAEPAAAAPTPQNNELPPREHPRPSLLGVRVLVRPRRHRLRRIVQRPCPFDEPPRGKPPLPKSRRQSPVPMQDAAEPHDRPLNVTDALTYLDEVKIQFADQPDVYNQFLDIMKEFKNEQIDTPGVIDRVSQLFHGHPALIQGFNTFLPHGYRIECSMDAYDSNLITVTTPQGTIHSTQNGSNRGQTQIGILSRYHHATEAIDEAEVSRQISRLFKDAPDLANDFRVFMPGRNQGALDMQPQTPTMDAPLKRKRKHIDKDRDREKDALALRSNTGSVPPSKKSKHDGTVSYNPRHIVAGPSQGVPPQAQRALDNRELYNEFLKLVNLFTQEYIDTARLVKESRNFLGDTDLYKQWKDILGWDDRREREVRAGHSAVYGSYRKVPAVEANVPCSGRDEMCRSVLNDDWVEDSGFIAHKKNIYEEALHRSEEERHDEGGFKLKPNLGGSWKAIHQRVIKKIYGREPGIPPALAIPIEWKRAQREWNKVWREVDARNFAKELGPPGDHAAREEQMAARASLIDPLFARTRPRHQLDFVMDDIPVLQDAMKLTQAQINFAERRRIEGLLRSFVPLFFTMDPVDIGESEGSEVDNGSVVDDVDVLSLYAASTSKGNVRGAQLYRKGAQAALASSSLLGAAGGDLRKKLLKSEQAKSSRKTRANGSGDSAGEPPGLRPLQLIDEDMRAAVTVEARRNPRRYIFFTNTTFYVLIRLLQLLVARLMVFKDLSAKIAAEQPRRRLNPGHSTASTSAQTILNATNPSKEHYYEFLLETSSFEDQMRAVFGIQNAYKIFTVDKVIGAIIKQVQAVFLDVKSQDLLEGLKRERALVSPTTQDQINTRRNAEKVLGPDENIFRIDWLSDTKTITVQLIGKDDSRFDDSEVLTGRWQSYIESYVSADSTSGVCPSKMKSPFLRRNLPASVKKTQPDVSSQDNLEIKICVRTYRLFYVTNSEDFLWKYRSKGEMETCFQRLQKRDAQRKEWLEKQKILRSAIFRVYSDPALRSIEVTFIPFFNSLVSHWCTIRWSYTRDPLLRGLSDTLNTGYP</sequence>
<dbReference type="InterPro" id="IPR029753">
    <property type="entry name" value="D-isomer_DH_CS"/>
</dbReference>
<keyword evidence="3 4" id="KW-0539">Nucleus</keyword>
<comment type="subcellular location">
    <subcellularLocation>
        <location evidence="1 4">Nucleus</location>
    </subcellularLocation>
</comment>
<dbReference type="InterPro" id="IPR031693">
    <property type="entry name" value="Sin3_C"/>
</dbReference>
<dbReference type="Pfam" id="PF16879">
    <property type="entry name" value="Sin3a_C"/>
    <property type="match status" value="1"/>
</dbReference>
<dbReference type="GO" id="GO:0070822">
    <property type="term" value="C:Sin3-type complex"/>
    <property type="evidence" value="ECO:0007669"/>
    <property type="project" value="TreeGrafter"/>
</dbReference>
<dbReference type="Gene3D" id="3.40.50.720">
    <property type="entry name" value="NAD(P)-binding Rossmann-like Domain"/>
    <property type="match status" value="3"/>
</dbReference>
<dbReference type="GO" id="GO:0016616">
    <property type="term" value="F:oxidoreductase activity, acting on the CH-OH group of donors, NAD or NADP as acceptor"/>
    <property type="evidence" value="ECO:0007669"/>
    <property type="project" value="InterPro"/>
</dbReference>
<feature type="region of interest" description="Disordered" evidence="5">
    <location>
        <begin position="526"/>
        <end position="582"/>
    </location>
</feature>
<dbReference type="OrthoDB" id="10265969at2759"/>
<accession>A0A8H6I4F7</accession>
<dbReference type="PANTHER" id="PTHR12346:SF0">
    <property type="entry name" value="SIN3A, ISOFORM G"/>
    <property type="match status" value="1"/>
</dbReference>
<dbReference type="EMBL" id="JACGCI010000021">
    <property type="protein sequence ID" value="KAF6757754.1"/>
    <property type="molecule type" value="Genomic_DNA"/>
</dbReference>
<evidence type="ECO:0000313" key="7">
    <source>
        <dbReference type="EMBL" id="KAF6757754.1"/>
    </source>
</evidence>
<evidence type="ECO:0000256" key="1">
    <source>
        <dbReference type="ARBA" id="ARBA00004123"/>
    </source>
</evidence>
<dbReference type="GO" id="GO:0051287">
    <property type="term" value="F:NAD binding"/>
    <property type="evidence" value="ECO:0007669"/>
    <property type="project" value="InterPro"/>
</dbReference>